<dbReference type="GO" id="GO:0004129">
    <property type="term" value="F:cytochrome-c oxidase activity"/>
    <property type="evidence" value="ECO:0007669"/>
    <property type="project" value="UniProtKB-EC"/>
</dbReference>
<dbReference type="AlphaFoldDB" id="A0A8X8VWX0"/>
<dbReference type="InterPro" id="IPR013833">
    <property type="entry name" value="Cyt_c_oxidase_su3_a-hlx"/>
</dbReference>
<protein>
    <recommendedName>
        <fullName evidence="4 12">Cytochrome c oxidase subunit 3</fullName>
    </recommendedName>
</protein>
<keyword evidence="6" id="KW-0999">Mitochondrion inner membrane</keyword>
<keyword evidence="5 12" id="KW-0812">Transmembrane</keyword>
<dbReference type="FunFam" id="1.20.120.80:FF:000002">
    <property type="entry name" value="Cytochrome c oxidase subunit 3"/>
    <property type="match status" value="1"/>
</dbReference>
<feature type="transmembrane region" description="Helical" evidence="14">
    <location>
        <begin position="81"/>
        <end position="101"/>
    </location>
</feature>
<dbReference type="FunFam" id="1.10.287.70:FF:000075">
    <property type="entry name" value="Cytochrome c oxidase subunit 3"/>
    <property type="match status" value="1"/>
</dbReference>
<comment type="function">
    <text evidence="12">Component of the cytochrome c oxidase, the last enzyme in the mitochondrial electron transport chain which drives oxidative phosphorylation. The respiratory chain contains 3 multisubunit complexes succinate dehydrogenase (complex II, CII), ubiquinol-cytochrome c oxidoreductase (cytochrome b-c1 complex, complex III, CIII) and cytochrome c oxidase (complex IV, CIV), that cooperate to transfer electrons derived from NADH and succinate to molecular oxygen, creating an electrochemical gradient over the inner membrane that drives transmembrane transport and the ATP synthase. Cytochrome c oxidase is the component of the respiratory chain that catalyzes the reduction of oxygen to water. Electrons originating from reduced cytochrome c in the intermembrane space (IMS) are transferred via the dinuclear copper A center (CU(A)) of subunit 2 and heme A of subunit 1 to the active site in subunit 1, a binuclear center (BNC) formed by heme A3 and copper B (CU(B)). The BNC reduces molecular oxygen to 2 water molecules using 4 electrons from cytochrome c in the IMS and 4 protons from the mitochondrial matrix.</text>
</comment>
<feature type="transmembrane region" description="Helical" evidence="14">
    <location>
        <begin position="162"/>
        <end position="180"/>
    </location>
</feature>
<comment type="similarity">
    <text evidence="2 12">Belongs to the cytochrome c oxidase subunit 3 family.</text>
</comment>
<evidence type="ECO:0000313" key="18">
    <source>
        <dbReference type="Proteomes" id="UP000298416"/>
    </source>
</evidence>
<dbReference type="GO" id="GO:0005743">
    <property type="term" value="C:mitochondrial inner membrane"/>
    <property type="evidence" value="ECO:0007669"/>
    <property type="project" value="UniProtKB-SubCell"/>
</dbReference>
<dbReference type="PANTHER" id="PTHR11403">
    <property type="entry name" value="CYTOCHROME C OXIDASE SUBUNIT III"/>
    <property type="match status" value="1"/>
</dbReference>
<evidence type="ECO:0000256" key="8">
    <source>
        <dbReference type="ARBA" id="ARBA00022989"/>
    </source>
</evidence>
<comment type="catalytic activity">
    <reaction evidence="11">
        <text>4 Fe(II)-[cytochrome c] + O2 + 8 H(+)(in) = 4 Fe(III)-[cytochrome c] + 2 H2O + 4 H(+)(out)</text>
        <dbReference type="Rhea" id="RHEA:11436"/>
        <dbReference type="Rhea" id="RHEA-COMP:10350"/>
        <dbReference type="Rhea" id="RHEA-COMP:14399"/>
        <dbReference type="ChEBI" id="CHEBI:15377"/>
        <dbReference type="ChEBI" id="CHEBI:15378"/>
        <dbReference type="ChEBI" id="CHEBI:15379"/>
        <dbReference type="ChEBI" id="CHEBI:29033"/>
        <dbReference type="ChEBI" id="CHEBI:29034"/>
        <dbReference type="EC" id="7.1.1.9"/>
    </reaction>
    <physiologicalReaction direction="left-to-right" evidence="11">
        <dbReference type="Rhea" id="RHEA:11437"/>
    </physiologicalReaction>
</comment>
<dbReference type="InterPro" id="IPR024791">
    <property type="entry name" value="Cyt_c/ubiquinol_Oxase_su3"/>
</dbReference>
<evidence type="ECO:0000256" key="2">
    <source>
        <dbReference type="ARBA" id="ARBA00010581"/>
    </source>
</evidence>
<evidence type="ECO:0000259" key="15">
    <source>
        <dbReference type="PROSITE" id="PS50253"/>
    </source>
</evidence>
<gene>
    <name evidence="17" type="ORF">SASPL_155530</name>
    <name evidence="16" type="ORF">SASPL_156337</name>
</gene>
<evidence type="ECO:0000256" key="10">
    <source>
        <dbReference type="ARBA" id="ARBA00023136"/>
    </source>
</evidence>
<dbReference type="SUPFAM" id="SSF81452">
    <property type="entry name" value="Cytochrome c oxidase subunit III-like"/>
    <property type="match status" value="1"/>
</dbReference>
<name>A0A8X8VWX0_SALSN</name>
<keyword evidence="10 14" id="KW-0472">Membrane</keyword>
<keyword evidence="7" id="KW-1278">Translocase</keyword>
<reference evidence="16" key="1">
    <citation type="submission" date="2018-01" db="EMBL/GenBank/DDBJ databases">
        <authorList>
            <person name="Mao J.F."/>
        </authorList>
    </citation>
    <scope>NUCLEOTIDE SEQUENCE</scope>
    <source>
        <strain evidence="16">Huo1</strain>
        <tissue evidence="16">Leaf</tissue>
    </source>
</reference>
<keyword evidence="18" id="KW-1185">Reference proteome</keyword>
<evidence type="ECO:0000256" key="9">
    <source>
        <dbReference type="ARBA" id="ARBA00023128"/>
    </source>
</evidence>
<dbReference type="InterPro" id="IPR035973">
    <property type="entry name" value="Cyt_c_oxidase_su3-like_sf"/>
</dbReference>
<evidence type="ECO:0000256" key="11">
    <source>
        <dbReference type="ARBA" id="ARBA00049512"/>
    </source>
</evidence>
<evidence type="ECO:0000256" key="5">
    <source>
        <dbReference type="ARBA" id="ARBA00022692"/>
    </source>
</evidence>
<dbReference type="InterPro" id="IPR033945">
    <property type="entry name" value="Cyt_c_oxase_su3_dom"/>
</dbReference>
<evidence type="ECO:0000256" key="3">
    <source>
        <dbReference type="ARBA" id="ARBA00011164"/>
    </source>
</evidence>
<evidence type="ECO:0000313" key="17">
    <source>
        <dbReference type="EMBL" id="KAG6384676.1"/>
    </source>
</evidence>
<feature type="transmembrane region" description="Helical" evidence="14">
    <location>
        <begin position="43"/>
        <end position="61"/>
    </location>
</feature>
<dbReference type="EMBL" id="PNBA02000024">
    <property type="protein sequence ID" value="KAG6384676.1"/>
    <property type="molecule type" value="Genomic_DNA"/>
</dbReference>
<feature type="transmembrane region" description="Helical" evidence="14">
    <location>
        <begin position="200"/>
        <end position="223"/>
    </location>
</feature>
<geneLocation type="mitochondrion" evidence="17"/>
<reference evidence="16" key="2">
    <citation type="submission" date="2020-08" db="EMBL/GenBank/DDBJ databases">
        <title>Plant Genome Project.</title>
        <authorList>
            <person name="Zhang R.-G."/>
        </authorList>
    </citation>
    <scope>NUCLEOTIDE SEQUENCE</scope>
    <source>
        <strain evidence="16">Huo1</strain>
        <tissue evidence="16">Leaf</tissue>
    </source>
</reference>
<comment type="caution">
    <text evidence="16">The sequence shown here is derived from an EMBL/GenBank/DDBJ whole genome shotgun (WGS) entry which is preliminary data.</text>
</comment>
<keyword evidence="8 14" id="KW-1133">Transmembrane helix</keyword>
<proteinExistence type="inferred from homology"/>
<comment type="subcellular location">
    <subcellularLocation>
        <location evidence="1">Mitochondrion inner membrane</location>
        <topology evidence="1">Multi-pass membrane protein</topology>
    </subcellularLocation>
</comment>
<organism evidence="16">
    <name type="scientific">Salvia splendens</name>
    <name type="common">Scarlet sage</name>
    <dbReference type="NCBI Taxonomy" id="180675"/>
    <lineage>
        <taxon>Eukaryota</taxon>
        <taxon>Viridiplantae</taxon>
        <taxon>Streptophyta</taxon>
        <taxon>Embryophyta</taxon>
        <taxon>Tracheophyta</taxon>
        <taxon>Spermatophyta</taxon>
        <taxon>Magnoliopsida</taxon>
        <taxon>eudicotyledons</taxon>
        <taxon>Gunneridae</taxon>
        <taxon>Pentapetalae</taxon>
        <taxon>asterids</taxon>
        <taxon>lamiids</taxon>
        <taxon>Lamiales</taxon>
        <taxon>Lamiaceae</taxon>
        <taxon>Nepetoideae</taxon>
        <taxon>Mentheae</taxon>
        <taxon>Salviinae</taxon>
        <taxon>Salvia</taxon>
        <taxon>Salvia subgen. Calosphace</taxon>
        <taxon>core Calosphace</taxon>
    </lineage>
</organism>
<dbReference type="CDD" id="cd01665">
    <property type="entry name" value="Cyt_c_Oxidase_III"/>
    <property type="match status" value="1"/>
</dbReference>
<dbReference type="Pfam" id="PF00510">
    <property type="entry name" value="COX3"/>
    <property type="match status" value="1"/>
</dbReference>
<dbReference type="InterPro" id="IPR000298">
    <property type="entry name" value="Cyt_c_oxidase-like_su3"/>
</dbReference>
<keyword evidence="9 18" id="KW-0496">Mitochondrion</keyword>
<evidence type="ECO:0000256" key="12">
    <source>
        <dbReference type="RuleBase" id="RU003375"/>
    </source>
</evidence>
<evidence type="ECO:0000256" key="6">
    <source>
        <dbReference type="ARBA" id="ARBA00022792"/>
    </source>
</evidence>
<dbReference type="GO" id="GO:0006123">
    <property type="term" value="P:mitochondrial electron transport, cytochrome c to oxygen"/>
    <property type="evidence" value="ECO:0007669"/>
    <property type="project" value="TreeGrafter"/>
</dbReference>
<comment type="subunit">
    <text evidence="3">Component of the cytochrome c oxidase (complex IV, CIV), a multisubunit enzyme composed of a catalytic core of 3 subunits and several supernumerary subunits. The complex exists as a monomer or a dimer and forms supercomplexes (SCs) in the inner mitochondrial membrane with ubiquinol-cytochrome c oxidoreductase (cytochrome b-c1 complex, complex III, CIII).</text>
</comment>
<evidence type="ECO:0000313" key="16">
    <source>
        <dbReference type="EMBL" id="KAG6383913.1"/>
    </source>
</evidence>
<evidence type="ECO:0000256" key="13">
    <source>
        <dbReference type="SAM" id="MobiDB-lite"/>
    </source>
</evidence>
<feature type="region of interest" description="Disordered" evidence="13">
    <location>
        <begin position="443"/>
        <end position="464"/>
    </location>
</feature>
<evidence type="ECO:0000256" key="4">
    <source>
        <dbReference type="ARBA" id="ARBA00015944"/>
    </source>
</evidence>
<dbReference type="EMBL" id="PNBA02000359">
    <property type="protein sequence ID" value="KAG6383913.1"/>
    <property type="molecule type" value="Genomic_DNA"/>
</dbReference>
<dbReference type="PANTHER" id="PTHR11403:SF7">
    <property type="entry name" value="CYTOCHROME C OXIDASE SUBUNIT 3"/>
    <property type="match status" value="1"/>
</dbReference>
<dbReference type="Proteomes" id="UP000298416">
    <property type="component" value="Unassembled WGS sequence"/>
</dbReference>
<dbReference type="Gene3D" id="1.20.120.80">
    <property type="entry name" value="Cytochrome c oxidase, subunit III, four-helix bundle"/>
    <property type="match status" value="1"/>
</dbReference>
<sequence length="464" mass="50807">MIESQRHSYHLVDPSPWPISGSLGALATTVGGVMYMHSFQGGATLLSLGLIFILYTMFVWWRDVLRESTLEGHHTKVVQLGPRYGFILFIVSEVMFFFAFFRASSHSSLAPTVEIGGIWPPKGIGVLDPWEIPFLNTLIPPSSGAAVTWAHHAILAGKEKRAVYALVATVLLALVFTGFQGMEYYQAPSTISDSIYGSTFFLATGFHGFHVIIGTLFLIICGIRQYLGHLTKEHHVGFEAAAWYGSRQEARKSVVVLRICPTVFNNQTSIIEWGSSDSPSSIEIIAPKLNQGCDSNNKDLQSDRKYGLRYPSTRELPLGFATSKVDGPRKTLATGTLAANSRTRIAPQVVPERASRDTAMLKAMALAYVKDSRFVLLRCLLQGLGVWCYLLPEPLLVQPTACCSPECASAIKEAAQCQMSGLPVAGGNRIPFTPKPGFCQQPFFQGKPSKSPGTAKRLEETVKD</sequence>
<dbReference type="PROSITE" id="PS50253">
    <property type="entry name" value="COX3"/>
    <property type="match status" value="1"/>
</dbReference>
<feature type="domain" description="Heme-copper oxidase subunit III family profile" evidence="15">
    <location>
        <begin position="5"/>
        <end position="244"/>
    </location>
</feature>
<accession>A0A8X8VWX0</accession>
<evidence type="ECO:0000256" key="7">
    <source>
        <dbReference type="ARBA" id="ARBA00022967"/>
    </source>
</evidence>
<evidence type="ECO:0000256" key="1">
    <source>
        <dbReference type="ARBA" id="ARBA00004448"/>
    </source>
</evidence>
<dbReference type="Gene3D" id="1.10.287.70">
    <property type="match status" value="1"/>
</dbReference>
<evidence type="ECO:0000256" key="14">
    <source>
        <dbReference type="SAM" id="Phobius"/>
    </source>
</evidence>